<feature type="non-terminal residue" evidence="1">
    <location>
        <position position="36"/>
    </location>
</feature>
<proteinExistence type="predicted"/>
<comment type="caution">
    <text evidence="1">The sequence shown here is derived from an EMBL/GenBank/DDBJ whole genome shotgun (WGS) entry which is preliminary data.</text>
</comment>
<protein>
    <submittedName>
        <fullName evidence="1">Uncharacterized protein</fullName>
    </submittedName>
</protein>
<sequence length="36" mass="4213">ADVERIKIRFEAYTVEQLKAEADRAPLVYASWKPTF</sequence>
<feature type="non-terminal residue" evidence="1">
    <location>
        <position position="1"/>
    </location>
</feature>
<evidence type="ECO:0000313" key="1">
    <source>
        <dbReference type="EMBL" id="GAI63365.1"/>
    </source>
</evidence>
<name>X1RJM3_9ZZZZ</name>
<dbReference type="AlphaFoldDB" id="X1RJM3"/>
<organism evidence="1">
    <name type="scientific">marine sediment metagenome</name>
    <dbReference type="NCBI Taxonomy" id="412755"/>
    <lineage>
        <taxon>unclassified sequences</taxon>
        <taxon>metagenomes</taxon>
        <taxon>ecological metagenomes</taxon>
    </lineage>
</organism>
<reference evidence="1" key="1">
    <citation type="journal article" date="2014" name="Front. Microbiol.">
        <title>High frequency of phylogenetically diverse reductive dehalogenase-homologous genes in deep subseafloor sedimentary metagenomes.</title>
        <authorList>
            <person name="Kawai M."/>
            <person name="Futagami T."/>
            <person name="Toyoda A."/>
            <person name="Takaki Y."/>
            <person name="Nishi S."/>
            <person name="Hori S."/>
            <person name="Arai W."/>
            <person name="Tsubouchi T."/>
            <person name="Morono Y."/>
            <person name="Uchiyama I."/>
            <person name="Ito T."/>
            <person name="Fujiyama A."/>
            <person name="Inagaki F."/>
            <person name="Takami H."/>
        </authorList>
    </citation>
    <scope>NUCLEOTIDE SEQUENCE</scope>
    <source>
        <strain evidence="1">Expedition CK06-06</strain>
    </source>
</reference>
<accession>X1RJM3</accession>
<gene>
    <name evidence="1" type="ORF">S06H3_67057</name>
</gene>
<dbReference type="EMBL" id="BARV01046138">
    <property type="protein sequence ID" value="GAI63365.1"/>
    <property type="molecule type" value="Genomic_DNA"/>
</dbReference>